<feature type="domain" description="Mur ligase C-terminal" evidence="5">
    <location>
        <begin position="406"/>
        <end position="528"/>
    </location>
</feature>
<keyword evidence="4" id="KW-0472">Membrane</keyword>
<dbReference type="EMBL" id="LKET01000029">
    <property type="protein sequence ID" value="KPU44587.1"/>
    <property type="molecule type" value="Genomic_DNA"/>
</dbReference>
<evidence type="ECO:0000256" key="1">
    <source>
        <dbReference type="ARBA" id="ARBA00022598"/>
    </source>
</evidence>
<dbReference type="Gene3D" id="3.40.1190.10">
    <property type="entry name" value="Mur-like, catalytic domain"/>
    <property type="match status" value="1"/>
</dbReference>
<dbReference type="Pfam" id="PF08245">
    <property type="entry name" value="Mur_ligase_M"/>
    <property type="match status" value="1"/>
</dbReference>
<feature type="transmembrane region" description="Helical" evidence="4">
    <location>
        <begin position="6"/>
        <end position="28"/>
    </location>
</feature>
<keyword evidence="1 7" id="KW-0436">Ligase</keyword>
<feature type="transmembrane region" description="Helical" evidence="4">
    <location>
        <begin position="114"/>
        <end position="132"/>
    </location>
</feature>
<keyword evidence="4" id="KW-1133">Transmembrane helix</keyword>
<dbReference type="PATRIC" id="fig|36849.3.peg.1763"/>
<comment type="caution">
    <text evidence="7">The sequence shown here is derived from an EMBL/GenBank/DDBJ whole genome shotgun (WGS) entry which is preliminary data.</text>
</comment>
<feature type="transmembrane region" description="Helical" evidence="4">
    <location>
        <begin position="49"/>
        <end position="69"/>
    </location>
</feature>
<dbReference type="Pfam" id="PF02875">
    <property type="entry name" value="Mur_ligase_C"/>
    <property type="match status" value="1"/>
</dbReference>
<dbReference type="SUPFAM" id="SSF53623">
    <property type="entry name" value="MurD-like peptide ligases, catalytic domain"/>
    <property type="match status" value="1"/>
</dbReference>
<feature type="domain" description="Mur ligase central" evidence="6">
    <location>
        <begin position="192"/>
        <end position="384"/>
    </location>
</feature>
<dbReference type="InterPro" id="IPR004101">
    <property type="entry name" value="Mur_ligase_C"/>
</dbReference>
<dbReference type="STRING" id="36849.OXPF_16700"/>
<dbReference type="Gene3D" id="3.90.190.20">
    <property type="entry name" value="Mur ligase, C-terminal domain"/>
    <property type="match status" value="1"/>
</dbReference>
<evidence type="ECO:0000256" key="2">
    <source>
        <dbReference type="ARBA" id="ARBA00022741"/>
    </source>
</evidence>
<gene>
    <name evidence="7" type="primary">murF</name>
    <name evidence="7" type="ORF">OXPF_16700</name>
</gene>
<dbReference type="InterPro" id="IPR013221">
    <property type="entry name" value="Mur_ligase_cen"/>
</dbReference>
<keyword evidence="3" id="KW-0067">ATP-binding</keyword>
<dbReference type="GO" id="GO:0005524">
    <property type="term" value="F:ATP binding"/>
    <property type="evidence" value="ECO:0007669"/>
    <property type="project" value="UniProtKB-KW"/>
</dbReference>
<dbReference type="PANTHER" id="PTHR43024:SF1">
    <property type="entry name" value="UDP-N-ACETYLMURAMOYL-TRIPEPTIDE--D-ALANYL-D-ALANINE LIGASE"/>
    <property type="match status" value="1"/>
</dbReference>
<dbReference type="InterPro" id="IPR036615">
    <property type="entry name" value="Mur_ligase_C_dom_sf"/>
</dbReference>
<proteinExistence type="predicted"/>
<dbReference type="Proteomes" id="UP000050326">
    <property type="component" value="Unassembled WGS sequence"/>
</dbReference>
<evidence type="ECO:0000313" key="8">
    <source>
        <dbReference type="Proteomes" id="UP000050326"/>
    </source>
</evidence>
<name>A0A0P8YBV5_9CLOT</name>
<keyword evidence="4" id="KW-0812">Transmembrane</keyword>
<evidence type="ECO:0000313" key="7">
    <source>
        <dbReference type="EMBL" id="KPU44587.1"/>
    </source>
</evidence>
<accession>A0A0P8YBV5</accession>
<dbReference type="PANTHER" id="PTHR43024">
    <property type="entry name" value="UDP-N-ACETYLMURAMOYL-TRIPEPTIDE--D-ALANYL-D-ALANINE LIGASE"/>
    <property type="match status" value="1"/>
</dbReference>
<sequence>MDLYIYIIGSLVFAAEIFILGKNQLHMAQLEGYKPKQYWWWIKNNARNLFLKEIPLILIALCFFLIWGINSYNTLVGSIEIVIWSGLRAYLYYTSYKNKKEPKKPLVFTHRATRLYVLNIILYCIFGYMLYITSKNPIGFIFFLTVLLCLMPFMMLLSTWLIYPVEMAFQYRYFRSAQIKIQGMKNLKVIGITGSYGKTSTKYFLNTILSEKYNTIMTPESYNTPMGITKVIREQLNEEHEVFVCEMGARNVGDIKTLCKLAGPTIGILTSVGPQHLETFKTVGNVAKTKYELIQSLPFDGTAIFNGDNSICFDLARKTGIETLIYGVNNRDKDIYIYADDIKNTKEGLSFRVKSTEGNIDFGCKTSLLGKHNVSNMLGAICAALKLEMTPEEINRGILKIKPVPHRLEILDTNNGVTVIDDAFNSNPEGAREALLTIKEFSEGNRIVVTPGMVELGAVEYEENKKLGKVMACCVDYAILVGIKRSKAIVEGLKSENFPQDKIIITSSLDEATAKLGQIVKINDVVLFENDLPDNYNE</sequence>
<dbReference type="GO" id="GO:0047480">
    <property type="term" value="F:UDP-N-acetylmuramoyl-tripeptide-D-alanyl-D-alanine ligase activity"/>
    <property type="evidence" value="ECO:0007669"/>
    <property type="project" value="UniProtKB-EC"/>
</dbReference>
<organism evidence="7 8">
    <name type="scientific">Oxobacter pfennigii</name>
    <dbReference type="NCBI Taxonomy" id="36849"/>
    <lineage>
        <taxon>Bacteria</taxon>
        <taxon>Bacillati</taxon>
        <taxon>Bacillota</taxon>
        <taxon>Clostridia</taxon>
        <taxon>Eubacteriales</taxon>
        <taxon>Clostridiaceae</taxon>
        <taxon>Oxobacter</taxon>
    </lineage>
</organism>
<evidence type="ECO:0000256" key="3">
    <source>
        <dbReference type="ARBA" id="ARBA00022840"/>
    </source>
</evidence>
<feature type="transmembrane region" description="Helical" evidence="4">
    <location>
        <begin position="138"/>
        <end position="163"/>
    </location>
</feature>
<evidence type="ECO:0000259" key="6">
    <source>
        <dbReference type="Pfam" id="PF08245"/>
    </source>
</evidence>
<evidence type="ECO:0000256" key="4">
    <source>
        <dbReference type="SAM" id="Phobius"/>
    </source>
</evidence>
<reference evidence="7 8" key="1">
    <citation type="submission" date="2015-09" db="EMBL/GenBank/DDBJ databases">
        <title>Genome sequence of Oxobacter pfennigii DSM 3222.</title>
        <authorList>
            <person name="Poehlein A."/>
            <person name="Bengelsdorf F.R."/>
            <person name="Schiel-Bengelsdorf B."/>
            <person name="Duerre P."/>
            <person name="Daniel R."/>
        </authorList>
    </citation>
    <scope>NUCLEOTIDE SEQUENCE [LARGE SCALE GENOMIC DNA]</scope>
    <source>
        <strain evidence="7 8">DSM 3222</strain>
    </source>
</reference>
<dbReference type="EC" id="6.3.2.10" evidence="7"/>
<feature type="transmembrane region" description="Helical" evidence="4">
    <location>
        <begin position="75"/>
        <end position="93"/>
    </location>
</feature>
<dbReference type="SUPFAM" id="SSF53244">
    <property type="entry name" value="MurD-like peptide ligases, peptide-binding domain"/>
    <property type="match status" value="1"/>
</dbReference>
<keyword evidence="2" id="KW-0547">Nucleotide-binding</keyword>
<dbReference type="AlphaFoldDB" id="A0A0P8YBV5"/>
<keyword evidence="8" id="KW-1185">Reference proteome</keyword>
<protein>
    <submittedName>
        <fullName evidence="7">UDP-N-acetylmuramoyl-tripeptide--D-alanyl-D-alanine ligase</fullName>
        <ecNumber evidence="7">6.3.2.10</ecNumber>
    </submittedName>
</protein>
<dbReference type="RefSeq" id="WP_201779693.1">
    <property type="nucleotide sequence ID" value="NZ_LKET01000029.1"/>
</dbReference>
<dbReference type="InterPro" id="IPR036565">
    <property type="entry name" value="Mur-like_cat_sf"/>
</dbReference>
<dbReference type="InterPro" id="IPR051046">
    <property type="entry name" value="MurCDEF_CellWall_CoF430Synth"/>
</dbReference>
<evidence type="ECO:0000259" key="5">
    <source>
        <dbReference type="Pfam" id="PF02875"/>
    </source>
</evidence>